<keyword evidence="4" id="KW-1185">Reference proteome</keyword>
<protein>
    <recommendedName>
        <fullName evidence="2">Knr4/Smi1-like domain-containing protein</fullName>
    </recommendedName>
</protein>
<evidence type="ECO:0000259" key="2">
    <source>
        <dbReference type="SMART" id="SM00860"/>
    </source>
</evidence>
<feature type="compositionally biased region" description="Basic and acidic residues" evidence="1">
    <location>
        <begin position="248"/>
        <end position="264"/>
    </location>
</feature>
<feature type="domain" description="Knr4/Smi1-like" evidence="2">
    <location>
        <begin position="41"/>
        <end position="192"/>
    </location>
</feature>
<dbReference type="KEGG" id="epa:110245317"/>
<organism evidence="3 4">
    <name type="scientific">Exaiptasia diaphana</name>
    <name type="common">Tropical sea anemone</name>
    <name type="synonym">Aiptasia pulchella</name>
    <dbReference type="NCBI Taxonomy" id="2652724"/>
    <lineage>
        <taxon>Eukaryota</taxon>
        <taxon>Metazoa</taxon>
        <taxon>Cnidaria</taxon>
        <taxon>Anthozoa</taxon>
        <taxon>Hexacorallia</taxon>
        <taxon>Actiniaria</taxon>
        <taxon>Aiptasiidae</taxon>
        <taxon>Exaiptasia</taxon>
    </lineage>
</organism>
<evidence type="ECO:0000313" key="3">
    <source>
        <dbReference type="EnsemblMetazoa" id="XP_020907254.1"/>
    </source>
</evidence>
<dbReference type="InterPro" id="IPR018958">
    <property type="entry name" value="Knr4/Smi1-like_dom"/>
</dbReference>
<evidence type="ECO:0000313" key="4">
    <source>
        <dbReference type="Proteomes" id="UP000887567"/>
    </source>
</evidence>
<feature type="compositionally biased region" description="Polar residues" evidence="1">
    <location>
        <begin position="234"/>
        <end position="247"/>
    </location>
</feature>
<dbReference type="InterPro" id="IPR037883">
    <property type="entry name" value="Knr4/Smi1-like_sf"/>
</dbReference>
<dbReference type="OMA" id="WQCCVAG"/>
<dbReference type="OrthoDB" id="10249691at2759"/>
<accession>A0A913XPF6</accession>
<sequence>MASLSEQGKVRELFNKMTLGVVRTLESRPSITDVRLLDRKPAEKGIIDAWEQAHMNIIPEDLKNFFLTSNGLLIQWSIKFGGSNLNLGKMEINSVAGLTSLTQNISNSDDNPSLRDVDTISDEKDDHGHIKPHFDGRSKIYELDSCNGCGKVCLVYKDLKAGVTTSKPEVWFLDCALDWFYLADSFSSYFRMMIIHLGLPLWQFIFTSSGISPETKQWFNLYAPMRLALDAQLSNHDTSESPSNNSENKLDINRLFRGKGDKSKGRQAPSKKSSLPNRNASTSQGRTGALTRGMTR</sequence>
<dbReference type="GeneID" id="110245317"/>
<dbReference type="SUPFAM" id="SSF160631">
    <property type="entry name" value="SMI1/KNR4-like"/>
    <property type="match status" value="1"/>
</dbReference>
<reference evidence="3" key="1">
    <citation type="submission" date="2022-11" db="UniProtKB">
        <authorList>
            <consortium name="EnsemblMetazoa"/>
        </authorList>
    </citation>
    <scope>IDENTIFICATION</scope>
</reference>
<dbReference type="PANTHER" id="PTHR31854:SF2">
    <property type="entry name" value="TUBULIN POLYGLUTAMYLASE COMPLEX SUBUNIT 2"/>
    <property type="match status" value="1"/>
</dbReference>
<name>A0A913XPF6_EXADI</name>
<dbReference type="Proteomes" id="UP000887567">
    <property type="component" value="Unplaced"/>
</dbReference>
<evidence type="ECO:0000256" key="1">
    <source>
        <dbReference type="SAM" id="MobiDB-lite"/>
    </source>
</evidence>
<dbReference type="SMART" id="SM00860">
    <property type="entry name" value="SMI1_KNR4"/>
    <property type="match status" value="1"/>
</dbReference>
<dbReference type="PANTHER" id="PTHR31854">
    <property type="entry name" value="TUBULIN POLYGLUTAMYLASE COMPLEX SUBUNIT 2"/>
    <property type="match status" value="1"/>
</dbReference>
<dbReference type="EnsemblMetazoa" id="XM_021051595.2">
    <property type="protein sequence ID" value="XP_020907254.1"/>
    <property type="gene ID" value="LOC110245317"/>
</dbReference>
<proteinExistence type="predicted"/>
<feature type="region of interest" description="Disordered" evidence="1">
    <location>
        <begin position="234"/>
        <end position="296"/>
    </location>
</feature>
<dbReference type="RefSeq" id="XP_020907254.1">
    <property type="nucleotide sequence ID" value="XM_021051595.2"/>
</dbReference>
<dbReference type="InterPro" id="IPR039231">
    <property type="entry name" value="TPGS2"/>
</dbReference>
<dbReference type="AlphaFoldDB" id="A0A913XPF6"/>
<feature type="compositionally biased region" description="Polar residues" evidence="1">
    <location>
        <begin position="270"/>
        <end position="286"/>
    </location>
</feature>